<accession>A0A1H9HK58</accession>
<dbReference type="AlphaFoldDB" id="A0A1H9HK58"/>
<keyword evidence="1" id="KW-0233">DNA recombination</keyword>
<evidence type="ECO:0000256" key="1">
    <source>
        <dbReference type="ARBA" id="ARBA00023172"/>
    </source>
</evidence>
<protein>
    <submittedName>
        <fullName evidence="3">Phage integrase family protein</fullName>
    </submittedName>
</protein>
<evidence type="ECO:0000313" key="4">
    <source>
        <dbReference type="Proteomes" id="UP000199352"/>
    </source>
</evidence>
<dbReference type="GO" id="GO:0006310">
    <property type="term" value="P:DNA recombination"/>
    <property type="evidence" value="ECO:0007669"/>
    <property type="project" value="UniProtKB-KW"/>
</dbReference>
<dbReference type="GO" id="GO:0015074">
    <property type="term" value="P:DNA integration"/>
    <property type="evidence" value="ECO:0007669"/>
    <property type="project" value="InterPro"/>
</dbReference>
<dbReference type="RefSeq" id="WP_089950770.1">
    <property type="nucleotide sequence ID" value="NZ_FOFR01000004.1"/>
</dbReference>
<dbReference type="Pfam" id="PF00589">
    <property type="entry name" value="Phage_integrase"/>
    <property type="match status" value="1"/>
</dbReference>
<dbReference type="SUPFAM" id="SSF56349">
    <property type="entry name" value="DNA breaking-rejoining enzymes"/>
    <property type="match status" value="1"/>
</dbReference>
<dbReference type="STRING" id="402600.SAMN05216188_10477"/>
<dbReference type="Gene3D" id="1.10.443.10">
    <property type="entry name" value="Intergrase catalytic core"/>
    <property type="match status" value="1"/>
</dbReference>
<reference evidence="4" key="1">
    <citation type="submission" date="2016-10" db="EMBL/GenBank/DDBJ databases">
        <authorList>
            <person name="Varghese N."/>
            <person name="Submissions S."/>
        </authorList>
    </citation>
    <scope>NUCLEOTIDE SEQUENCE [LARGE SCALE GENOMIC DNA]</scope>
    <source>
        <strain evidence="4">CGMCC 4.3525</strain>
    </source>
</reference>
<dbReference type="InterPro" id="IPR002104">
    <property type="entry name" value="Integrase_catalytic"/>
</dbReference>
<dbReference type="OrthoDB" id="4326943at2"/>
<dbReference type="EMBL" id="FOFR01000004">
    <property type="protein sequence ID" value="SEQ62719.1"/>
    <property type="molecule type" value="Genomic_DNA"/>
</dbReference>
<evidence type="ECO:0000259" key="2">
    <source>
        <dbReference type="Pfam" id="PF00589"/>
    </source>
</evidence>
<proteinExistence type="predicted"/>
<sequence>MGDHRAPSNRNTHADLKEAFTAAGYDWVTSHVYRKTVASMMDDAGLSARAAADQLGHAKVSMTQDNYFKRKVAKTGAAKVMEAVVRRE</sequence>
<gene>
    <name evidence="3" type="ORF">SAMN05216188_10477</name>
</gene>
<dbReference type="InterPro" id="IPR011010">
    <property type="entry name" value="DNA_brk_join_enz"/>
</dbReference>
<evidence type="ECO:0000313" key="3">
    <source>
        <dbReference type="EMBL" id="SEQ62719.1"/>
    </source>
</evidence>
<dbReference type="Proteomes" id="UP000199352">
    <property type="component" value="Unassembled WGS sequence"/>
</dbReference>
<organism evidence="3 4">
    <name type="scientific">Lentzea xinjiangensis</name>
    <dbReference type="NCBI Taxonomy" id="402600"/>
    <lineage>
        <taxon>Bacteria</taxon>
        <taxon>Bacillati</taxon>
        <taxon>Actinomycetota</taxon>
        <taxon>Actinomycetes</taxon>
        <taxon>Pseudonocardiales</taxon>
        <taxon>Pseudonocardiaceae</taxon>
        <taxon>Lentzea</taxon>
    </lineage>
</organism>
<dbReference type="GO" id="GO:0003677">
    <property type="term" value="F:DNA binding"/>
    <property type="evidence" value="ECO:0007669"/>
    <property type="project" value="InterPro"/>
</dbReference>
<dbReference type="InterPro" id="IPR013762">
    <property type="entry name" value="Integrase-like_cat_sf"/>
</dbReference>
<feature type="domain" description="Tyr recombinase" evidence="2">
    <location>
        <begin position="9"/>
        <end position="69"/>
    </location>
</feature>
<name>A0A1H9HK58_9PSEU</name>
<keyword evidence="4" id="KW-1185">Reference proteome</keyword>